<evidence type="ECO:0000313" key="1">
    <source>
        <dbReference type="EMBL" id="KRX49658.1"/>
    </source>
</evidence>
<reference evidence="1 2" key="1">
    <citation type="submission" date="2015-01" db="EMBL/GenBank/DDBJ databases">
        <title>Evolution of Trichinella species and genotypes.</title>
        <authorList>
            <person name="Korhonen P.K."/>
            <person name="Edoardo P."/>
            <person name="Giuseppe L.R."/>
            <person name="Gasser R.B."/>
        </authorList>
    </citation>
    <scope>NUCLEOTIDE SEQUENCE [LARGE SCALE GENOMIC DNA]</scope>
    <source>
        <strain evidence="1">ISS417</strain>
    </source>
</reference>
<sequence length="60" mass="7181">MRCVLVCMAYCSQHWDAIWTTGLKDETEKLEFSKQLWLFDRLGIFFRHSPTQFNANILQL</sequence>
<dbReference type="Proteomes" id="UP000055048">
    <property type="component" value="Unassembled WGS sequence"/>
</dbReference>
<evidence type="ECO:0000313" key="2">
    <source>
        <dbReference type="Proteomes" id="UP000055048"/>
    </source>
</evidence>
<keyword evidence="2" id="KW-1185">Reference proteome</keyword>
<comment type="caution">
    <text evidence="1">The sequence shown here is derived from an EMBL/GenBank/DDBJ whole genome shotgun (WGS) entry which is preliminary data.</text>
</comment>
<proteinExistence type="predicted"/>
<dbReference type="AlphaFoldDB" id="A0A0V0UEG2"/>
<organism evidence="1 2">
    <name type="scientific">Trichinella murrelli</name>
    <dbReference type="NCBI Taxonomy" id="144512"/>
    <lineage>
        <taxon>Eukaryota</taxon>
        <taxon>Metazoa</taxon>
        <taxon>Ecdysozoa</taxon>
        <taxon>Nematoda</taxon>
        <taxon>Enoplea</taxon>
        <taxon>Dorylaimia</taxon>
        <taxon>Trichinellida</taxon>
        <taxon>Trichinellidae</taxon>
        <taxon>Trichinella</taxon>
    </lineage>
</organism>
<protein>
    <submittedName>
        <fullName evidence="1">Uncharacterized protein</fullName>
    </submittedName>
</protein>
<accession>A0A0V0UEG2</accession>
<name>A0A0V0UEG2_9BILA</name>
<dbReference type="EMBL" id="JYDJ01000014">
    <property type="protein sequence ID" value="KRX49658.1"/>
    <property type="molecule type" value="Genomic_DNA"/>
</dbReference>
<gene>
    <name evidence="1" type="ORF">T05_3162</name>
</gene>